<evidence type="ECO:0000259" key="1">
    <source>
        <dbReference type="SMART" id="SM00481"/>
    </source>
</evidence>
<sequence length="329" mass="37328">MKNININGFKRNGEWFKGNLHSHTTVSDGKLTPQESVNLYKGNGYDFMCLSEHDIYTDFRGELNSEGFIILPGIECSSVLYDEDNQRKKIHHLHGLLGTTEMQEKAKGKLFKHMEILEPLVWEGAKTAQDIANLMEAKGCISTYNHPLWSRVDQEDFIDTKGIFALEIYNHGTVLESNTGYDTTHWDTMLRKGNKVFAFASDDNHNEDFLPDSFGGWVMVKAESLEHDNIINALINGDYYSSSGPQIYDFGIKDGVAYVECSPVNHVNFMSGNAINGGFSYWGEPKEDSITRAEFELRGNETYIRIECVDKYGKIAWSNPIFIDDIKSK</sequence>
<name>A0A2P2BT10_9FIRM</name>
<feature type="domain" description="Polymerase/histidinol phosphatase N-terminal" evidence="1">
    <location>
        <begin position="18"/>
        <end position="80"/>
    </location>
</feature>
<protein>
    <submittedName>
        <fullName evidence="2">PHP domain protein</fullName>
    </submittedName>
</protein>
<dbReference type="RefSeq" id="WP_166504932.1">
    <property type="nucleotide sequence ID" value="NZ_JAKNTL010000003.1"/>
</dbReference>
<dbReference type="InterPro" id="IPR052018">
    <property type="entry name" value="PHP_domain"/>
</dbReference>
<dbReference type="Gene3D" id="3.20.20.140">
    <property type="entry name" value="Metal-dependent hydrolases"/>
    <property type="match status" value="1"/>
</dbReference>
<dbReference type="GO" id="GO:0035312">
    <property type="term" value="F:5'-3' DNA exonuclease activity"/>
    <property type="evidence" value="ECO:0007669"/>
    <property type="project" value="TreeGrafter"/>
</dbReference>
<accession>A0A2P2BT10</accession>
<dbReference type="PANTHER" id="PTHR42924:SF11">
    <property type="entry name" value="POLYMERASE_HISTIDINOL PHOSPHATASE N-TERMINAL DOMAIN-CONTAINING PROTEIN"/>
    <property type="match status" value="1"/>
</dbReference>
<evidence type="ECO:0000313" key="2">
    <source>
        <dbReference type="EMBL" id="CEI72124.1"/>
    </source>
</evidence>
<organism evidence="2 3">
    <name type="scientific">Romboutsia hominis</name>
    <dbReference type="NCBI Taxonomy" id="1507512"/>
    <lineage>
        <taxon>Bacteria</taxon>
        <taxon>Bacillati</taxon>
        <taxon>Bacillota</taxon>
        <taxon>Clostridia</taxon>
        <taxon>Peptostreptococcales</taxon>
        <taxon>Peptostreptococcaceae</taxon>
        <taxon>Romboutsia</taxon>
    </lineage>
</organism>
<dbReference type="EMBL" id="LN650648">
    <property type="protein sequence ID" value="CEI72124.1"/>
    <property type="molecule type" value="Genomic_DNA"/>
</dbReference>
<dbReference type="PANTHER" id="PTHR42924">
    <property type="entry name" value="EXONUCLEASE"/>
    <property type="match status" value="1"/>
</dbReference>
<dbReference type="KEGG" id="rhom:FRIFI_0577"/>
<proteinExistence type="predicted"/>
<dbReference type="SUPFAM" id="SSF89550">
    <property type="entry name" value="PHP domain-like"/>
    <property type="match status" value="1"/>
</dbReference>
<keyword evidence="3" id="KW-1185">Reference proteome</keyword>
<dbReference type="GO" id="GO:0004534">
    <property type="term" value="F:5'-3' RNA exonuclease activity"/>
    <property type="evidence" value="ECO:0007669"/>
    <property type="project" value="TreeGrafter"/>
</dbReference>
<reference evidence="2 3" key="1">
    <citation type="submission" date="2014-09" db="EMBL/GenBank/DDBJ databases">
        <authorList>
            <person name="Hornung B.V."/>
        </authorList>
    </citation>
    <scope>NUCLEOTIDE SEQUENCE [LARGE SCALE GENOMIC DNA]</scope>
    <source>
        <strain evidence="2 3">FRIFI</strain>
    </source>
</reference>
<dbReference type="Proteomes" id="UP000245695">
    <property type="component" value="Chromosome 1"/>
</dbReference>
<dbReference type="AlphaFoldDB" id="A0A2P2BT10"/>
<dbReference type="SMART" id="SM00481">
    <property type="entry name" value="POLIIIAc"/>
    <property type="match status" value="1"/>
</dbReference>
<dbReference type="InterPro" id="IPR016195">
    <property type="entry name" value="Pol/histidinol_Pase-like"/>
</dbReference>
<dbReference type="InterPro" id="IPR003141">
    <property type="entry name" value="Pol/His_phosphatase_N"/>
</dbReference>
<gene>
    <name evidence="2" type="ORF">FRIFI_0577</name>
</gene>
<evidence type="ECO:0000313" key="3">
    <source>
        <dbReference type="Proteomes" id="UP000245695"/>
    </source>
</evidence>